<proteinExistence type="predicted"/>
<evidence type="ECO:0008006" key="3">
    <source>
        <dbReference type="Google" id="ProtNLM"/>
    </source>
</evidence>
<evidence type="ECO:0000313" key="2">
    <source>
        <dbReference type="Proteomes" id="UP000676386"/>
    </source>
</evidence>
<gene>
    <name evidence="1" type="ORF">KE626_31235</name>
</gene>
<protein>
    <recommendedName>
        <fullName evidence="3">Lipoprotein</fullName>
    </recommendedName>
</protein>
<sequence length="45" mass="5335">MKTLKYLIIAVLLVSGLSSCLVVRDRPGYYHPRPHYHHHWHGGYY</sequence>
<dbReference type="EMBL" id="JAGTXB010000025">
    <property type="protein sequence ID" value="MBS0031848.1"/>
    <property type="molecule type" value="Genomic_DNA"/>
</dbReference>
<comment type="caution">
    <text evidence="1">The sequence shown here is derived from an EMBL/GenBank/DDBJ whole genome shotgun (WGS) entry which is preliminary data.</text>
</comment>
<dbReference type="RefSeq" id="WP_211977007.1">
    <property type="nucleotide sequence ID" value="NZ_CBFHAM010000012.1"/>
</dbReference>
<keyword evidence="2" id="KW-1185">Reference proteome</keyword>
<evidence type="ECO:0000313" key="1">
    <source>
        <dbReference type="EMBL" id="MBS0031848.1"/>
    </source>
</evidence>
<accession>A0ABS5J9F5</accession>
<organism evidence="1 2">
    <name type="scientific">Chitinophaga hostae</name>
    <dbReference type="NCBI Taxonomy" id="2831022"/>
    <lineage>
        <taxon>Bacteria</taxon>
        <taxon>Pseudomonadati</taxon>
        <taxon>Bacteroidota</taxon>
        <taxon>Chitinophagia</taxon>
        <taxon>Chitinophagales</taxon>
        <taxon>Chitinophagaceae</taxon>
        <taxon>Chitinophaga</taxon>
    </lineage>
</organism>
<dbReference type="PROSITE" id="PS51257">
    <property type="entry name" value="PROKAR_LIPOPROTEIN"/>
    <property type="match status" value="1"/>
</dbReference>
<name>A0ABS5J9F5_9BACT</name>
<reference evidence="1 2" key="1">
    <citation type="submission" date="2021-04" db="EMBL/GenBank/DDBJ databases">
        <title>Chitinophaga sp. nov., isolated from the rhizosphere soil.</title>
        <authorList>
            <person name="He S."/>
        </authorList>
    </citation>
    <scope>NUCLEOTIDE SEQUENCE [LARGE SCALE GENOMIC DNA]</scope>
    <source>
        <strain evidence="1 2">2R12</strain>
    </source>
</reference>
<dbReference type="Proteomes" id="UP000676386">
    <property type="component" value="Unassembled WGS sequence"/>
</dbReference>